<accession>A0AAJ0I9M5</accession>
<evidence type="ECO:0000313" key="3">
    <source>
        <dbReference type="EMBL" id="KAK3494423.1"/>
    </source>
</evidence>
<name>A0AAJ0I9M5_9PEZI</name>
<keyword evidence="2" id="KW-0812">Transmembrane</keyword>
<dbReference type="EMBL" id="JAULSX010000003">
    <property type="protein sequence ID" value="KAK3494423.1"/>
    <property type="molecule type" value="Genomic_DNA"/>
</dbReference>
<keyword evidence="2" id="KW-1133">Transmembrane helix</keyword>
<comment type="caution">
    <text evidence="3">The sequence shown here is derived from an EMBL/GenBank/DDBJ whole genome shotgun (WGS) entry which is preliminary data.</text>
</comment>
<evidence type="ECO:0000256" key="2">
    <source>
        <dbReference type="SAM" id="Phobius"/>
    </source>
</evidence>
<reference evidence="3 4" key="1">
    <citation type="journal article" date="2023" name="Mol. Phylogenet. Evol.">
        <title>Genome-scale phylogeny and comparative genomics of the fungal order Sordariales.</title>
        <authorList>
            <person name="Hensen N."/>
            <person name="Bonometti L."/>
            <person name="Westerberg I."/>
            <person name="Brannstrom I.O."/>
            <person name="Guillou S."/>
            <person name="Cros-Aarteil S."/>
            <person name="Calhoun S."/>
            <person name="Haridas S."/>
            <person name="Kuo A."/>
            <person name="Mondo S."/>
            <person name="Pangilinan J."/>
            <person name="Riley R."/>
            <person name="LaButti K."/>
            <person name="Andreopoulos B."/>
            <person name="Lipzen A."/>
            <person name="Chen C."/>
            <person name="Yan M."/>
            <person name="Daum C."/>
            <person name="Ng V."/>
            <person name="Clum A."/>
            <person name="Steindorff A."/>
            <person name="Ohm R.A."/>
            <person name="Martin F."/>
            <person name="Silar P."/>
            <person name="Natvig D.O."/>
            <person name="Lalanne C."/>
            <person name="Gautier V."/>
            <person name="Ament-Velasquez S.L."/>
            <person name="Kruys A."/>
            <person name="Hutchinson M.I."/>
            <person name="Powell A.J."/>
            <person name="Barry K."/>
            <person name="Miller A.N."/>
            <person name="Grigoriev I.V."/>
            <person name="Debuchy R."/>
            <person name="Gladieux P."/>
            <person name="Hiltunen Thoren M."/>
            <person name="Johannesson H."/>
        </authorList>
    </citation>
    <scope>NUCLEOTIDE SEQUENCE [LARGE SCALE GENOMIC DNA]</scope>
    <source>
        <strain evidence="3 4">FGSC 10403</strain>
    </source>
</reference>
<keyword evidence="2" id="KW-0472">Membrane</keyword>
<dbReference type="RefSeq" id="XP_062693852.1">
    <property type="nucleotide sequence ID" value="XM_062831813.1"/>
</dbReference>
<keyword evidence="4" id="KW-1185">Reference proteome</keyword>
<proteinExistence type="predicted"/>
<gene>
    <name evidence="3" type="ORF">B0T23DRAFT_108191</name>
</gene>
<evidence type="ECO:0008006" key="5">
    <source>
        <dbReference type="Google" id="ProtNLM"/>
    </source>
</evidence>
<sequence>MLLATTRSGVMVGGKVEVEKKEEVVVIVFMEKKNKSYGCSSKQHQRQKKRRRASTTAAAAAATVMGSNRNKQTERRRKRERKRSRDVMRKIQRILETRGVWCMRFTANIWTLKFLSIILNFPLLGATYIYMLQVCRLIRLIGDGSRGILGPRPSEIPQPGLLRELTA</sequence>
<dbReference type="AlphaFoldDB" id="A0AAJ0I9M5"/>
<organism evidence="3 4">
    <name type="scientific">Neurospora hispaniola</name>
    <dbReference type="NCBI Taxonomy" id="588809"/>
    <lineage>
        <taxon>Eukaryota</taxon>
        <taxon>Fungi</taxon>
        <taxon>Dikarya</taxon>
        <taxon>Ascomycota</taxon>
        <taxon>Pezizomycotina</taxon>
        <taxon>Sordariomycetes</taxon>
        <taxon>Sordariomycetidae</taxon>
        <taxon>Sordariales</taxon>
        <taxon>Sordariaceae</taxon>
        <taxon>Neurospora</taxon>
    </lineage>
</organism>
<feature type="region of interest" description="Disordered" evidence="1">
    <location>
        <begin position="60"/>
        <end position="86"/>
    </location>
</feature>
<protein>
    <recommendedName>
        <fullName evidence="5">Transmembrane protein</fullName>
    </recommendedName>
</protein>
<dbReference type="Proteomes" id="UP001285908">
    <property type="component" value="Unassembled WGS sequence"/>
</dbReference>
<evidence type="ECO:0000313" key="4">
    <source>
        <dbReference type="Proteomes" id="UP001285908"/>
    </source>
</evidence>
<evidence type="ECO:0000256" key="1">
    <source>
        <dbReference type="SAM" id="MobiDB-lite"/>
    </source>
</evidence>
<feature type="transmembrane region" description="Helical" evidence="2">
    <location>
        <begin position="110"/>
        <end position="131"/>
    </location>
</feature>
<dbReference type="GeneID" id="87869435"/>